<dbReference type="RefSeq" id="WP_380115103.1">
    <property type="nucleotide sequence ID" value="NZ_JBHSIU010000013.1"/>
</dbReference>
<reference evidence="2" key="1">
    <citation type="journal article" date="2019" name="Int. J. Syst. Evol. Microbiol.">
        <title>The Global Catalogue of Microorganisms (GCM) 10K type strain sequencing project: providing services to taxonomists for standard genome sequencing and annotation.</title>
        <authorList>
            <consortium name="The Broad Institute Genomics Platform"/>
            <consortium name="The Broad Institute Genome Sequencing Center for Infectious Disease"/>
            <person name="Wu L."/>
            <person name="Ma J."/>
        </authorList>
    </citation>
    <scope>NUCLEOTIDE SEQUENCE [LARGE SCALE GENOMIC DNA]</scope>
    <source>
        <strain evidence="2">CGMCC 4.7152</strain>
    </source>
</reference>
<gene>
    <name evidence="1" type="ORF">ACFPIJ_13520</name>
</gene>
<accession>A0ABV9VTI8</accession>
<dbReference type="Proteomes" id="UP001595912">
    <property type="component" value="Unassembled WGS sequence"/>
</dbReference>
<keyword evidence="2" id="KW-1185">Reference proteome</keyword>
<dbReference type="EMBL" id="JBHSIU010000013">
    <property type="protein sequence ID" value="MFC4998851.1"/>
    <property type="molecule type" value="Genomic_DNA"/>
</dbReference>
<evidence type="ECO:0000313" key="1">
    <source>
        <dbReference type="EMBL" id="MFC4998851.1"/>
    </source>
</evidence>
<protein>
    <submittedName>
        <fullName evidence="1">Uncharacterized protein</fullName>
    </submittedName>
</protein>
<sequence>MWTIRILGELELSSGDERVELPGAVYGQTLLVIALAGRTGLSQSELHRALDDVGSGCTQEALQRRLSDMRNKWDLPLPHYRERKRYTLDEEQVASVDAWEFIDGVAALAADADPQEVDRLLRLWRGNPLVDVDERARKRWRAVVDARRRLIEVVEAMDPAGRGRLSGLAAHAAMFSEDRALARLAGAPTGKPRLLVVEDQIMDDITSLLEDEFEIVPAESFERWCELRDDGTLESIQAALIDRHLVKDRPDDSLGTIKVAEYLRLHTHIPATLMSVDVDCSANRQLELCQKYRLMDVIRKERNGRVNEDGLIAAARAMTDQSPRGRRERWRRSVDSVLFHVQQAELFGRGLGRQRLLTCEDERDAIVRLLGRGELEQAEARIARFTAEYGQSTAAAML</sequence>
<name>A0ABV9VTI8_9ACTN</name>
<evidence type="ECO:0000313" key="2">
    <source>
        <dbReference type="Proteomes" id="UP001595912"/>
    </source>
</evidence>
<organism evidence="1 2">
    <name type="scientific">Dactylosporangium cerinum</name>
    <dbReference type="NCBI Taxonomy" id="1434730"/>
    <lineage>
        <taxon>Bacteria</taxon>
        <taxon>Bacillati</taxon>
        <taxon>Actinomycetota</taxon>
        <taxon>Actinomycetes</taxon>
        <taxon>Micromonosporales</taxon>
        <taxon>Micromonosporaceae</taxon>
        <taxon>Dactylosporangium</taxon>
    </lineage>
</organism>
<comment type="caution">
    <text evidence="1">The sequence shown here is derived from an EMBL/GenBank/DDBJ whole genome shotgun (WGS) entry which is preliminary data.</text>
</comment>
<proteinExistence type="predicted"/>